<protein>
    <submittedName>
        <fullName evidence="1">Uncharacterized protein</fullName>
    </submittedName>
</protein>
<dbReference type="AlphaFoldDB" id="A0A7T5RK52"/>
<sequence length="139" mass="16137">MEVTLGDFVKYLVLLLHQGGVPFSFRIPEPWHTLFYKLKNMPHVAGKPDFFGNLGFDWDGPYPKSEELTEFIRALCLTGSVVTTSPHFDAYALPEETKKLWLESFEKLDEPTKRFLTTAFKVARGFNFRNEALPWQLYD</sequence>
<evidence type="ECO:0000313" key="2">
    <source>
        <dbReference type="Proteomes" id="UP000595618"/>
    </source>
</evidence>
<organism evidence="1 2">
    <name type="scientific">Candidatus Sungiibacteriota bacterium</name>
    <dbReference type="NCBI Taxonomy" id="2750080"/>
    <lineage>
        <taxon>Bacteria</taxon>
        <taxon>Candidatus Sungiibacteriota</taxon>
    </lineage>
</organism>
<name>A0A7T5RK52_9BACT</name>
<reference evidence="1 2" key="1">
    <citation type="submission" date="2020-07" db="EMBL/GenBank/DDBJ databases">
        <title>Huge and variable diversity of episymbiotic CPR bacteria and DPANN archaea in groundwater ecosystems.</title>
        <authorList>
            <person name="He C.Y."/>
            <person name="Keren R."/>
            <person name="Whittaker M."/>
            <person name="Farag I.F."/>
            <person name="Doudna J."/>
            <person name="Cate J.H.D."/>
            <person name="Banfield J.F."/>
        </authorList>
    </citation>
    <scope>NUCLEOTIDE SEQUENCE [LARGE SCALE GENOMIC DNA]</scope>
    <source>
        <strain evidence="1">NC_groundwater_541_Ag_S-0.1um_46_50</strain>
    </source>
</reference>
<proteinExistence type="predicted"/>
<evidence type="ECO:0000313" key="1">
    <source>
        <dbReference type="EMBL" id="QQG45620.1"/>
    </source>
</evidence>
<gene>
    <name evidence="1" type="ORF">HYW89_01730</name>
</gene>
<dbReference type="EMBL" id="CP066690">
    <property type="protein sequence ID" value="QQG45620.1"/>
    <property type="molecule type" value="Genomic_DNA"/>
</dbReference>
<dbReference type="Proteomes" id="UP000595618">
    <property type="component" value="Chromosome"/>
</dbReference>
<accession>A0A7T5RK52</accession>